<dbReference type="PANTHER" id="PTHR31694">
    <property type="entry name" value="DESICCATION-LIKE PROTEIN"/>
    <property type="match status" value="1"/>
</dbReference>
<dbReference type="EMBL" id="JBJYXY010000001">
    <property type="protein sequence ID" value="MFN2977236.1"/>
    <property type="molecule type" value="Genomic_DNA"/>
</dbReference>
<protein>
    <submittedName>
        <fullName evidence="1">Ferritin-like domain-containing protein</fullName>
    </submittedName>
</protein>
<dbReference type="Proteomes" id="UP001634747">
    <property type="component" value="Unassembled WGS sequence"/>
</dbReference>
<sequence>MDQLTNQIVNRALSRRGFLAGAGVATAATLTGCGGSTTTTPTQPTTPPATALTDVDVINFALNLEYLEAEFYLRAVTGQGVPTADGGAGSNVNISFTGPVAGFSSANAFYQQIAVEFAQQELQHIRTLRAALTAAGATPISSPALDYTTGFTGLATAAGLTGFNPFASMLNYFSAALGFEDNGVEAYTGAAALLTNTQNLNVAAGIQAAEAYHSASLRTLIVATGDSTVIGNYNKLIAARGTLGGSTETQVSIGGAGKASVIVQADPNTSVGYARSVDNVLHIAYGATGAGLSKGGFFPAGLNGNIKTTAS</sequence>
<evidence type="ECO:0000313" key="1">
    <source>
        <dbReference type="EMBL" id="MFN2977236.1"/>
    </source>
</evidence>
<dbReference type="InterPro" id="IPR006311">
    <property type="entry name" value="TAT_signal"/>
</dbReference>
<keyword evidence="2" id="KW-1185">Reference proteome</keyword>
<dbReference type="PROSITE" id="PS51318">
    <property type="entry name" value="TAT"/>
    <property type="match status" value="1"/>
</dbReference>
<dbReference type="SUPFAM" id="SSF47240">
    <property type="entry name" value="Ferritin-like"/>
    <property type="match status" value="1"/>
</dbReference>
<dbReference type="Pfam" id="PF13668">
    <property type="entry name" value="Ferritin_2"/>
    <property type="match status" value="1"/>
</dbReference>
<name>A0ABW9KN58_9BACT</name>
<accession>A0ABW9KN58</accession>
<organism evidence="1 2">
    <name type="scientific">Terriglobus aquaticus</name>
    <dbReference type="NCBI Taxonomy" id="940139"/>
    <lineage>
        <taxon>Bacteria</taxon>
        <taxon>Pseudomonadati</taxon>
        <taxon>Acidobacteriota</taxon>
        <taxon>Terriglobia</taxon>
        <taxon>Terriglobales</taxon>
        <taxon>Acidobacteriaceae</taxon>
        <taxon>Terriglobus</taxon>
    </lineage>
</organism>
<comment type="caution">
    <text evidence="1">The sequence shown here is derived from an EMBL/GenBank/DDBJ whole genome shotgun (WGS) entry which is preliminary data.</text>
</comment>
<proteinExistence type="predicted"/>
<gene>
    <name evidence="1" type="ORF">ACK2TP_15810</name>
</gene>
<dbReference type="CDD" id="cd00657">
    <property type="entry name" value="Ferritin_like"/>
    <property type="match status" value="1"/>
</dbReference>
<reference evidence="1 2" key="1">
    <citation type="submission" date="2024-12" db="EMBL/GenBank/DDBJ databases">
        <authorList>
            <person name="Lee Y."/>
        </authorList>
    </citation>
    <scope>NUCLEOTIDE SEQUENCE [LARGE SCALE GENOMIC DNA]</scope>
    <source>
        <strain evidence="1 2">03SUJ4</strain>
    </source>
</reference>
<dbReference type="InterPro" id="IPR052965">
    <property type="entry name" value="Pigment-catalase-like"/>
</dbReference>
<dbReference type="RefSeq" id="WP_263414594.1">
    <property type="nucleotide sequence ID" value="NZ_BAABBH010000001.1"/>
</dbReference>
<evidence type="ECO:0000313" key="2">
    <source>
        <dbReference type="Proteomes" id="UP001634747"/>
    </source>
</evidence>
<dbReference type="InterPro" id="IPR009078">
    <property type="entry name" value="Ferritin-like_SF"/>
</dbReference>
<dbReference type="PANTHER" id="PTHR31694:SF26">
    <property type="entry name" value="OS05G0151100 PROTEIN"/>
    <property type="match status" value="1"/>
</dbReference>